<dbReference type="Proteomes" id="UP000465062">
    <property type="component" value="Chromosome"/>
</dbReference>
<dbReference type="EMBL" id="CP047394">
    <property type="protein sequence ID" value="QHE60396.1"/>
    <property type="molecule type" value="Genomic_DNA"/>
</dbReference>
<reference evidence="2 3" key="1">
    <citation type="submission" date="2019-06" db="EMBL/GenBank/DDBJ databases">
        <title>An operon consisting of a P-type ATPase gene and a transcriptional regular gene given the different cadmium resistance in Bacillus vietamensis 151-6 and Bacillus marisflavi 151-25.</title>
        <authorList>
            <person name="Yu X."/>
        </authorList>
    </citation>
    <scope>NUCLEOTIDE SEQUENCE [LARGE SCALE GENOMIC DNA]</scope>
    <source>
        <strain evidence="2 3">151-6</strain>
    </source>
</reference>
<dbReference type="RefSeq" id="WP_159361373.1">
    <property type="nucleotide sequence ID" value="NZ_CP047394.1"/>
</dbReference>
<gene>
    <name evidence="2" type="ORF">FHE72_04575</name>
</gene>
<dbReference type="AlphaFoldDB" id="A0A6I6UQ10"/>
<evidence type="ECO:0000313" key="2">
    <source>
        <dbReference type="EMBL" id="QHE60396.1"/>
    </source>
</evidence>
<proteinExistence type="predicted"/>
<evidence type="ECO:0000313" key="3">
    <source>
        <dbReference type="Proteomes" id="UP000465062"/>
    </source>
</evidence>
<feature type="region of interest" description="Disordered" evidence="1">
    <location>
        <begin position="274"/>
        <end position="356"/>
    </location>
</feature>
<evidence type="ECO:0008006" key="4">
    <source>
        <dbReference type="Google" id="ProtNLM"/>
    </source>
</evidence>
<accession>A0A6I6UQ10</accession>
<evidence type="ECO:0000256" key="1">
    <source>
        <dbReference type="SAM" id="MobiDB-lite"/>
    </source>
</evidence>
<name>A0A6I6UQ10_9BACI</name>
<sequence length="526" mass="59922">MPETKVINVKDILVNLNNPRFEEQPDEESEIIKILSTKKIFQLMQDISKHGLDPSDLPNLIYNSELKKYIVMEGNRRITAIKVLNDIKNVPSSIEKREKIINQVQKITKENSFEPIKSITCIVYKESDPTLKHFIELKHTGERKGAGRVQWDTESKARFDGSGNFREYLVEFLKQVHPKIESNFGLTTIERIIADPDMRVAIGIILDRKKPEIKFVDNFSFQKLYYILDKLLSKEFNVNDFYHKEDRIYFASKYLINPTNQPWKKRYLQGSAVNPAPENLGEAPGPATENPGEAPGPATENPGEAPGPATENLGEVPGPATENPGEAPGPATENPGEAPGPATENPNSKGKGGRPYKDVSEYEILTKAVPFRNHFRHNARINKTVQELSKIEYKQFPVSSMHLIRSLLESYVNEYIDFFASLDKENPLKMKGVSSKKDSRKKSLREYIYSDIYIHLKDVIKSYPDTYELIHVTFSDNNKASALQIINYHIHSIKHYPDKDEILEAWIKISTVVSTLDTLLLEHNSI</sequence>
<organism evidence="2 3">
    <name type="scientific">Rossellomorea vietnamensis</name>
    <dbReference type="NCBI Taxonomy" id="218284"/>
    <lineage>
        <taxon>Bacteria</taxon>
        <taxon>Bacillati</taxon>
        <taxon>Bacillota</taxon>
        <taxon>Bacilli</taxon>
        <taxon>Bacillales</taxon>
        <taxon>Bacillaceae</taxon>
        <taxon>Rossellomorea</taxon>
    </lineage>
</organism>
<dbReference type="KEGG" id="bvq:FHE72_04575"/>
<protein>
    <recommendedName>
        <fullName evidence="4">ParB/Sulfiredoxin domain-containing protein</fullName>
    </recommendedName>
</protein>